<reference evidence="6 7" key="1">
    <citation type="journal article" date="2017" name="ISME J.">
        <title>Energy and carbon metabolisms in a deep terrestrial subsurface fluid microbial community.</title>
        <authorList>
            <person name="Momper L."/>
            <person name="Jungbluth S.P."/>
            <person name="Lee M.D."/>
            <person name="Amend J.P."/>
        </authorList>
    </citation>
    <scope>NUCLEOTIDE SEQUENCE [LARGE SCALE GENOMIC DNA]</scope>
    <source>
        <strain evidence="6">SURF_29</strain>
    </source>
</reference>
<dbReference type="Pfam" id="PF01628">
    <property type="entry name" value="HrcA"/>
    <property type="match status" value="1"/>
</dbReference>
<dbReference type="Gene3D" id="1.10.10.10">
    <property type="entry name" value="Winged helix-like DNA-binding domain superfamily/Winged helix DNA-binding domain"/>
    <property type="match status" value="1"/>
</dbReference>
<dbReference type="InterPro" id="IPR036390">
    <property type="entry name" value="WH_DNA-bd_sf"/>
</dbReference>
<evidence type="ECO:0000256" key="2">
    <source>
        <dbReference type="ARBA" id="ARBA00023015"/>
    </source>
</evidence>
<dbReference type="AlphaFoldDB" id="A0A419DFQ5"/>
<dbReference type="EMBL" id="QZJW01000008">
    <property type="protein sequence ID" value="RJO61860.1"/>
    <property type="molecule type" value="Genomic_DNA"/>
</dbReference>
<evidence type="ECO:0000256" key="1">
    <source>
        <dbReference type="ARBA" id="ARBA00022491"/>
    </source>
</evidence>
<evidence type="ECO:0000256" key="3">
    <source>
        <dbReference type="ARBA" id="ARBA00023016"/>
    </source>
</evidence>
<keyword evidence="2" id="KW-0805">Transcription regulation</keyword>
<sequence length="245" mass="27691">MTSRREAILEAIVREYVSTAEPVGSLTLVKKYSFPYSSATIRAEMALLEENGYIMHPHTSAGRVPTEKGYRYFVDMVQKESNSAKASLDKDGISQREEDILERRIAAMHSHFERRFDMAAMALADMTRNVAISSMGQEIYSHGLANLFRQPEFYDNDRVLRVADMIDNLQGLLRELPRTKDFMVLIGNESPVGKSAGCSLIVSRVQLPQSTRGYLGVLGPTRMPYEKVIPLVLRTRDLLEQELLT</sequence>
<name>A0A419DFQ5_9BACT</name>
<dbReference type="GO" id="GO:0003677">
    <property type="term" value="F:DNA binding"/>
    <property type="evidence" value="ECO:0007669"/>
    <property type="project" value="InterPro"/>
</dbReference>
<dbReference type="InterPro" id="IPR002571">
    <property type="entry name" value="HrcA"/>
</dbReference>
<evidence type="ECO:0000313" key="7">
    <source>
        <dbReference type="Proteomes" id="UP000285655"/>
    </source>
</evidence>
<feature type="domain" description="Heat-inducible transcription repressor HrcA C-terminal" evidence="5">
    <location>
        <begin position="81"/>
        <end position="229"/>
    </location>
</feature>
<dbReference type="SUPFAM" id="SSF46785">
    <property type="entry name" value="Winged helix' DNA-binding domain"/>
    <property type="match status" value="1"/>
</dbReference>
<accession>A0A419DFQ5</accession>
<gene>
    <name evidence="6" type="ORF">C4544_01565</name>
</gene>
<comment type="caution">
    <text evidence="6">The sequence shown here is derived from an EMBL/GenBank/DDBJ whole genome shotgun (WGS) entry which is preliminary data.</text>
</comment>
<keyword evidence="1" id="KW-0678">Repressor</keyword>
<dbReference type="InterPro" id="IPR036388">
    <property type="entry name" value="WH-like_DNA-bd_sf"/>
</dbReference>
<organism evidence="6 7">
    <name type="scientific">candidate division WS5 bacterium</name>
    <dbReference type="NCBI Taxonomy" id="2093353"/>
    <lineage>
        <taxon>Bacteria</taxon>
        <taxon>candidate division WS5</taxon>
    </lineage>
</organism>
<dbReference type="Proteomes" id="UP000285655">
    <property type="component" value="Unassembled WGS sequence"/>
</dbReference>
<keyword evidence="4" id="KW-0804">Transcription</keyword>
<evidence type="ECO:0000256" key="4">
    <source>
        <dbReference type="ARBA" id="ARBA00023163"/>
    </source>
</evidence>
<dbReference type="InterPro" id="IPR021153">
    <property type="entry name" value="HrcA_C"/>
</dbReference>
<dbReference type="SUPFAM" id="SSF55781">
    <property type="entry name" value="GAF domain-like"/>
    <property type="match status" value="1"/>
</dbReference>
<dbReference type="Gene3D" id="3.30.450.40">
    <property type="match status" value="1"/>
</dbReference>
<dbReference type="InterPro" id="IPR029016">
    <property type="entry name" value="GAF-like_dom_sf"/>
</dbReference>
<protein>
    <submittedName>
        <fullName evidence="6">Transcriptional regulator</fullName>
    </submittedName>
</protein>
<dbReference type="PANTHER" id="PTHR34824:SF1">
    <property type="entry name" value="HEAT-INDUCIBLE TRANSCRIPTION REPRESSOR HRCA"/>
    <property type="match status" value="1"/>
</dbReference>
<proteinExistence type="predicted"/>
<evidence type="ECO:0000259" key="5">
    <source>
        <dbReference type="Pfam" id="PF01628"/>
    </source>
</evidence>
<dbReference type="GO" id="GO:0045892">
    <property type="term" value="P:negative regulation of DNA-templated transcription"/>
    <property type="evidence" value="ECO:0007669"/>
    <property type="project" value="TreeGrafter"/>
</dbReference>
<keyword evidence="3" id="KW-0346">Stress response</keyword>
<evidence type="ECO:0000313" key="6">
    <source>
        <dbReference type="EMBL" id="RJO61860.1"/>
    </source>
</evidence>
<dbReference type="PANTHER" id="PTHR34824">
    <property type="entry name" value="HEAT-INDUCIBLE TRANSCRIPTION REPRESSOR HRCA"/>
    <property type="match status" value="1"/>
</dbReference>